<keyword evidence="2" id="KW-1185">Reference proteome</keyword>
<protein>
    <submittedName>
        <fullName evidence="1">Uncharacterized protein</fullName>
    </submittedName>
</protein>
<evidence type="ECO:0000313" key="1">
    <source>
        <dbReference type="EMBL" id="KZR33168.1"/>
    </source>
</evidence>
<sequence length="63" mass="7242">MIHDGTTADLTLISDMLIARPAFALVTCVIGQLKQDQLTKRISYLDLHRLNHQFHAHRTPQYN</sequence>
<comment type="caution">
    <text evidence="1">The sequence shown here is derived from an EMBL/GenBank/DDBJ whole genome shotgun (WGS) entry which is preliminary data.</text>
</comment>
<proteinExistence type="predicted"/>
<evidence type="ECO:0000313" key="2">
    <source>
        <dbReference type="Proteomes" id="UP000076880"/>
    </source>
</evidence>
<dbReference type="EMBL" id="LVVA01000012">
    <property type="protein sequence ID" value="KZR33168.1"/>
    <property type="molecule type" value="Genomic_DNA"/>
</dbReference>
<reference evidence="2" key="1">
    <citation type="submission" date="2016-03" db="EMBL/GenBank/DDBJ databases">
        <title>WGS of SAMN04393274.</title>
        <authorList>
            <person name="Adams M."/>
            <person name="Sutton G."/>
            <person name="Nelson K."/>
            <person name="Thaden J."/>
            <person name="Fowler V."/>
            <person name="Mccorrison J."/>
            <person name="Sanka R."/>
            <person name="Brinkac L."/>
            <person name="Nierman W."/>
        </authorList>
    </citation>
    <scope>NUCLEOTIDE SEQUENCE [LARGE SCALE GENOMIC DNA]</scope>
    <source>
        <strain evidence="2">GN06232</strain>
    </source>
</reference>
<accession>A0ABR5YQV6</accession>
<dbReference type="Proteomes" id="UP000076880">
    <property type="component" value="Unassembled WGS sequence"/>
</dbReference>
<organism evidence="1 2">
    <name type="scientific">Enterobacter genomosp. S</name>
    <dbReference type="NCBI Taxonomy" id="2364151"/>
    <lineage>
        <taxon>Bacteria</taxon>
        <taxon>Pseudomonadati</taxon>
        <taxon>Pseudomonadota</taxon>
        <taxon>Gammaproteobacteria</taxon>
        <taxon>Enterobacterales</taxon>
        <taxon>Enterobacteriaceae</taxon>
        <taxon>Enterobacter</taxon>
        <taxon>Enterobacter cloacae complex</taxon>
        <taxon>Enterobacter cloacae complex clade S</taxon>
    </lineage>
</organism>
<name>A0ABR5YQV6_9ENTR</name>
<gene>
    <name evidence="1" type="ORF">A3466_09145</name>
</gene>